<feature type="transmembrane region" description="Helical" evidence="1">
    <location>
        <begin position="7"/>
        <end position="29"/>
    </location>
</feature>
<evidence type="ECO:0000313" key="2">
    <source>
        <dbReference type="EMBL" id="RPJ65324.1"/>
    </source>
</evidence>
<sequence>MRQKGITLIELVVVLTILGVISAGIASFVRVSIENVVLVTDRDKLLSASRFSVDRMSRELVNALPGSLRVSGNSTFHCLQFVPIELVGAYTRLPVQGVSNLQIVEPIAATGESVSLTANLDYAVVYPLTETDVYANNSVKRKLITAVSDDADNNNLIELDVTGLYPESSPAARAYIVNRAVSFCLIANASDGGRLVRFESPIAQSAPNSIPANAVTLAENIDNVLSANPSSSYLEDDPFRVVQASRQRNATVQIRFRFIQNGEQITLQQEVHIPNAP</sequence>
<evidence type="ECO:0000313" key="3">
    <source>
        <dbReference type="Proteomes" id="UP000275281"/>
    </source>
</evidence>
<reference evidence="2 3" key="1">
    <citation type="submission" date="2018-11" db="EMBL/GenBank/DDBJ databases">
        <authorList>
            <person name="Ye M.-Q."/>
            <person name="Du Z.-J."/>
        </authorList>
    </citation>
    <scope>NUCLEOTIDE SEQUENCE [LARGE SCALE GENOMIC DNA]</scope>
    <source>
        <strain evidence="2 3">U0105</strain>
    </source>
</reference>
<name>A0A3N5Z533_9ALTE</name>
<dbReference type="InterPro" id="IPR012902">
    <property type="entry name" value="N_methyl_site"/>
</dbReference>
<comment type="caution">
    <text evidence="2">The sequence shown here is derived from an EMBL/GenBank/DDBJ whole genome shotgun (WGS) entry which is preliminary data.</text>
</comment>
<keyword evidence="1" id="KW-0472">Membrane</keyword>
<keyword evidence="1" id="KW-1133">Transmembrane helix</keyword>
<dbReference type="Pfam" id="PF07963">
    <property type="entry name" value="N_methyl"/>
    <property type="match status" value="1"/>
</dbReference>
<organism evidence="2 3">
    <name type="scientific">Alteromonas sediminis</name>
    <dbReference type="NCBI Taxonomy" id="2259342"/>
    <lineage>
        <taxon>Bacteria</taxon>
        <taxon>Pseudomonadati</taxon>
        <taxon>Pseudomonadota</taxon>
        <taxon>Gammaproteobacteria</taxon>
        <taxon>Alteromonadales</taxon>
        <taxon>Alteromonadaceae</taxon>
        <taxon>Alteromonas/Salinimonas group</taxon>
        <taxon>Alteromonas</taxon>
    </lineage>
</organism>
<proteinExistence type="predicted"/>
<gene>
    <name evidence="2" type="ORF">DRW07_15580</name>
</gene>
<evidence type="ECO:0000256" key="1">
    <source>
        <dbReference type="SAM" id="Phobius"/>
    </source>
</evidence>
<dbReference type="EMBL" id="RPOK01000005">
    <property type="protein sequence ID" value="RPJ65324.1"/>
    <property type="molecule type" value="Genomic_DNA"/>
</dbReference>
<dbReference type="RefSeq" id="WP_124028871.1">
    <property type="nucleotide sequence ID" value="NZ_JBHRSN010000014.1"/>
</dbReference>
<accession>A0A3N5Z533</accession>
<dbReference type="OrthoDB" id="9788802at2"/>
<protein>
    <submittedName>
        <fullName evidence="2">Type II secretion system protein</fullName>
    </submittedName>
</protein>
<keyword evidence="1" id="KW-0812">Transmembrane</keyword>
<dbReference type="NCBIfam" id="TIGR02532">
    <property type="entry name" value="IV_pilin_GFxxxE"/>
    <property type="match status" value="1"/>
</dbReference>
<keyword evidence="3" id="KW-1185">Reference proteome</keyword>
<dbReference type="AlphaFoldDB" id="A0A3N5Z533"/>
<dbReference type="Proteomes" id="UP000275281">
    <property type="component" value="Unassembled WGS sequence"/>
</dbReference>
<dbReference type="PROSITE" id="PS00409">
    <property type="entry name" value="PROKAR_NTER_METHYL"/>
    <property type="match status" value="1"/>
</dbReference>